<evidence type="ECO:0000259" key="1">
    <source>
        <dbReference type="Pfam" id="PF01850"/>
    </source>
</evidence>
<protein>
    <submittedName>
        <fullName evidence="2">PIN domain-containing protein</fullName>
    </submittedName>
</protein>
<sequence length="152" mass="16320">MTRIAFDTNVLAYLAGVDRHPDDGAKIDASRTLLKRLRGRAVLVAPLQVLGELFVVLTRSGATRDEARDTVLRMTEAFGTADSNASAFLSALDLAAAHKFQFWDALICNAAAEASCGLLLSEDMSLGFAWRGVIIVNPFAPEPDARLTSLLA</sequence>
<keyword evidence="3" id="KW-1185">Reference proteome</keyword>
<gene>
    <name evidence="2" type="ORF">Q4F19_07200</name>
</gene>
<reference evidence="2" key="1">
    <citation type="submission" date="2023-07" db="EMBL/GenBank/DDBJ databases">
        <authorList>
            <person name="Kim M."/>
        </authorList>
    </citation>
    <scope>NUCLEOTIDE SEQUENCE</scope>
    <source>
        <strain evidence="2">BIUV-7</strain>
    </source>
</reference>
<dbReference type="CDD" id="cd18692">
    <property type="entry name" value="PIN_VapC-like"/>
    <property type="match status" value="1"/>
</dbReference>
<dbReference type="SUPFAM" id="SSF88723">
    <property type="entry name" value="PIN domain-like"/>
    <property type="match status" value="1"/>
</dbReference>
<accession>A0ABT8Y8F7</accession>
<name>A0ABT8Y8F7_9SPHN</name>
<organism evidence="2 3">
    <name type="scientific">Sphingomonas natans</name>
    <dbReference type="NCBI Taxonomy" id="3063330"/>
    <lineage>
        <taxon>Bacteria</taxon>
        <taxon>Pseudomonadati</taxon>
        <taxon>Pseudomonadota</taxon>
        <taxon>Alphaproteobacteria</taxon>
        <taxon>Sphingomonadales</taxon>
        <taxon>Sphingomonadaceae</taxon>
        <taxon>Sphingomonas</taxon>
    </lineage>
</organism>
<dbReference type="InterPro" id="IPR002716">
    <property type="entry name" value="PIN_dom"/>
</dbReference>
<dbReference type="EMBL" id="JAUOTP010000003">
    <property type="protein sequence ID" value="MDO6414163.1"/>
    <property type="molecule type" value="Genomic_DNA"/>
</dbReference>
<evidence type="ECO:0000313" key="3">
    <source>
        <dbReference type="Proteomes" id="UP001169764"/>
    </source>
</evidence>
<evidence type="ECO:0000313" key="2">
    <source>
        <dbReference type="EMBL" id="MDO6414163.1"/>
    </source>
</evidence>
<dbReference type="Proteomes" id="UP001169764">
    <property type="component" value="Unassembled WGS sequence"/>
</dbReference>
<dbReference type="Gene3D" id="3.40.50.1010">
    <property type="entry name" value="5'-nuclease"/>
    <property type="match status" value="1"/>
</dbReference>
<dbReference type="RefSeq" id="WP_303541162.1">
    <property type="nucleotide sequence ID" value="NZ_JAUOTP010000003.1"/>
</dbReference>
<dbReference type="InterPro" id="IPR029060">
    <property type="entry name" value="PIN-like_dom_sf"/>
</dbReference>
<dbReference type="Pfam" id="PF01850">
    <property type="entry name" value="PIN"/>
    <property type="match status" value="1"/>
</dbReference>
<comment type="caution">
    <text evidence="2">The sequence shown here is derived from an EMBL/GenBank/DDBJ whole genome shotgun (WGS) entry which is preliminary data.</text>
</comment>
<proteinExistence type="predicted"/>
<feature type="domain" description="PIN" evidence="1">
    <location>
        <begin position="5"/>
        <end position="123"/>
    </location>
</feature>